<evidence type="ECO:0000256" key="9">
    <source>
        <dbReference type="SAM" id="SignalP"/>
    </source>
</evidence>
<dbReference type="AlphaFoldDB" id="A0A4R0MNY4"/>
<evidence type="ECO:0000256" key="6">
    <source>
        <dbReference type="ARBA" id="ARBA00022777"/>
    </source>
</evidence>
<dbReference type="RefSeq" id="WP_131554585.1">
    <property type="nucleotide sequence ID" value="NZ_SJSK01000005.1"/>
</dbReference>
<feature type="chain" id="PRO_5020541829" description="histidine kinase" evidence="9">
    <location>
        <begin position="21"/>
        <end position="814"/>
    </location>
</feature>
<dbReference type="InterPro" id="IPR011990">
    <property type="entry name" value="TPR-like_helical_dom_sf"/>
</dbReference>
<keyword evidence="3" id="KW-0597">Phosphoprotein</keyword>
<dbReference type="InterPro" id="IPR011495">
    <property type="entry name" value="Sig_transdc_His_kin_sub2_dim/P"/>
</dbReference>
<keyword evidence="4" id="KW-0808">Transferase</keyword>
<evidence type="ECO:0000256" key="3">
    <source>
        <dbReference type="ARBA" id="ARBA00022553"/>
    </source>
</evidence>
<gene>
    <name evidence="11" type="ORF">EZ428_17985</name>
</gene>
<feature type="signal peptide" evidence="9">
    <location>
        <begin position="1"/>
        <end position="20"/>
    </location>
</feature>
<organism evidence="11 12">
    <name type="scientific">Pedobacter frigiditerrae</name>
    <dbReference type="NCBI Taxonomy" id="2530452"/>
    <lineage>
        <taxon>Bacteria</taxon>
        <taxon>Pseudomonadati</taxon>
        <taxon>Bacteroidota</taxon>
        <taxon>Sphingobacteriia</taxon>
        <taxon>Sphingobacteriales</taxon>
        <taxon>Sphingobacteriaceae</taxon>
        <taxon>Pedobacter</taxon>
    </lineage>
</organism>
<dbReference type="Pfam" id="PF02518">
    <property type="entry name" value="HATPase_c"/>
    <property type="match status" value="1"/>
</dbReference>
<dbReference type="PANTHER" id="PTHR41523:SF8">
    <property type="entry name" value="ETHYLENE RESPONSE SENSOR PROTEIN"/>
    <property type="match status" value="1"/>
</dbReference>
<evidence type="ECO:0000256" key="1">
    <source>
        <dbReference type="ARBA" id="ARBA00000085"/>
    </source>
</evidence>
<protein>
    <recommendedName>
        <fullName evidence="2">histidine kinase</fullName>
        <ecNumber evidence="2">2.7.13.3</ecNumber>
    </recommendedName>
</protein>
<reference evidence="11 12" key="1">
    <citation type="submission" date="2019-02" db="EMBL/GenBank/DDBJ databases">
        <title>Pedobacter sp. RP-1-13 sp. nov., isolated from Arctic soil.</title>
        <authorList>
            <person name="Dahal R.H."/>
        </authorList>
    </citation>
    <scope>NUCLEOTIDE SEQUENCE [LARGE SCALE GENOMIC DNA]</scope>
    <source>
        <strain evidence="11 12">RP-1-13</strain>
    </source>
</reference>
<dbReference type="Gene3D" id="3.30.450.20">
    <property type="entry name" value="PAS domain"/>
    <property type="match status" value="1"/>
</dbReference>
<dbReference type="EC" id="2.7.13.3" evidence="2"/>
<dbReference type="SMART" id="SM00387">
    <property type="entry name" value="HATPase_c"/>
    <property type="match status" value="1"/>
</dbReference>
<dbReference type="InterPro" id="IPR003594">
    <property type="entry name" value="HATPase_dom"/>
</dbReference>
<dbReference type="Proteomes" id="UP000292884">
    <property type="component" value="Unassembled WGS sequence"/>
</dbReference>
<feature type="domain" description="Histidine kinase/HSP90-like ATPase" evidence="10">
    <location>
        <begin position="708"/>
        <end position="806"/>
    </location>
</feature>
<evidence type="ECO:0000313" key="11">
    <source>
        <dbReference type="EMBL" id="TCC88531.1"/>
    </source>
</evidence>
<comment type="caution">
    <text evidence="11">The sequence shown here is derived from an EMBL/GenBank/DDBJ whole genome shotgun (WGS) entry which is preliminary data.</text>
</comment>
<keyword evidence="12" id="KW-1185">Reference proteome</keyword>
<evidence type="ECO:0000313" key="12">
    <source>
        <dbReference type="Proteomes" id="UP000292884"/>
    </source>
</evidence>
<dbReference type="SUPFAM" id="SSF48452">
    <property type="entry name" value="TPR-like"/>
    <property type="match status" value="1"/>
</dbReference>
<proteinExistence type="predicted"/>
<dbReference type="Gene3D" id="3.30.565.10">
    <property type="entry name" value="Histidine kinase-like ATPase, C-terminal domain"/>
    <property type="match status" value="1"/>
</dbReference>
<keyword evidence="9" id="KW-0732">Signal</keyword>
<dbReference type="GO" id="GO:0005524">
    <property type="term" value="F:ATP binding"/>
    <property type="evidence" value="ECO:0007669"/>
    <property type="project" value="UniProtKB-KW"/>
</dbReference>
<sequence>MLGKTYLLIILLLFAKINFAQDLTKPPDQLFNQLKVDKTNRDKVVTMLQIGDYYIHKPSSTIKKLDTAANYLQLALQLSKQLKNRELEDRSDLLLAKLEIKRGDLKKGEELFKKIIGRFATSEKKGAEANAWYAFAVSMLRTSYFSFNYFSETILLKPVYENKYLIALEKSEKLAILDKNVGLQCKIGLQLGYYYLSKDRLELAKSEANKLIALQGLRKYENGYEPYYLLAKIDIEADDYTRAMANVIKARTKADESGDGIAIGLIHKLLGRIYYSENNWKHSDQNYKAYIHSCEKFNRPMETDFLKYYVVSSLWANRGNMEPLHLLVKFKINSPYYNNYDKYIYYRGVASLYATLESPAKAEQYFATAAKFYDDKSITNIVNTYIELSEANIRAKNYERAAYYVKKAVDTGRGKLTFRNQKEANRMLYYIDSAKGNYLSALSKMRDFYRYRDSLADYRTRMSIGEYAIQYETAKKEKDNLILAGKLNLQMAESANRAQRLQLLANRYKLKEYEAMDRERVLQLMRSRFTLQEAQSANREKDNRLLRSENRLKDNELEQSRSTRNMTLAGFCMLLLTGGLFYNRYRIKQQTNEVINKKNQNLERLVKEKEMLVNEIHHRVKNNLHTVMSLLESQAAYLRDDALSAVQNSQNRIQAMALIHQKLYMNNDSSAIRMDIYLQELVGSLKDSFDRPYIVFCTDFDQVELNVSQAISIGLIVNEAITNSIKHAFDSDKMGTVTVSFKKQPMDSLCLVISDNGKGVPPQMDNAHTNSLGLSLITGLSRDLGAELTMTSAEGTTLIVEFIGETLVELKDLN</sequence>
<evidence type="ECO:0000256" key="4">
    <source>
        <dbReference type="ARBA" id="ARBA00022679"/>
    </source>
</evidence>
<accession>A0A4R0MNY4</accession>
<keyword evidence="5" id="KW-0547">Nucleotide-binding</keyword>
<keyword evidence="7" id="KW-0067">ATP-binding</keyword>
<evidence type="ECO:0000259" key="10">
    <source>
        <dbReference type="SMART" id="SM00387"/>
    </source>
</evidence>
<dbReference type="PANTHER" id="PTHR41523">
    <property type="entry name" value="TWO-COMPONENT SYSTEM SENSOR PROTEIN"/>
    <property type="match status" value="1"/>
</dbReference>
<evidence type="ECO:0000256" key="7">
    <source>
        <dbReference type="ARBA" id="ARBA00022840"/>
    </source>
</evidence>
<keyword evidence="8" id="KW-0175">Coiled coil</keyword>
<dbReference type="InterPro" id="IPR036890">
    <property type="entry name" value="HATPase_C_sf"/>
</dbReference>
<dbReference type="EMBL" id="SJSK01000005">
    <property type="protein sequence ID" value="TCC88531.1"/>
    <property type="molecule type" value="Genomic_DNA"/>
</dbReference>
<evidence type="ECO:0000256" key="5">
    <source>
        <dbReference type="ARBA" id="ARBA00022741"/>
    </source>
</evidence>
<name>A0A4R0MNY4_9SPHI</name>
<evidence type="ECO:0000256" key="8">
    <source>
        <dbReference type="SAM" id="Coils"/>
    </source>
</evidence>
<dbReference type="Pfam" id="PF07568">
    <property type="entry name" value="HisKA_2"/>
    <property type="match status" value="1"/>
</dbReference>
<comment type="catalytic activity">
    <reaction evidence="1">
        <text>ATP + protein L-histidine = ADP + protein N-phospho-L-histidine.</text>
        <dbReference type="EC" id="2.7.13.3"/>
    </reaction>
</comment>
<dbReference type="GO" id="GO:0004673">
    <property type="term" value="F:protein histidine kinase activity"/>
    <property type="evidence" value="ECO:0007669"/>
    <property type="project" value="UniProtKB-EC"/>
</dbReference>
<feature type="coiled-coil region" evidence="8">
    <location>
        <begin position="588"/>
        <end position="615"/>
    </location>
</feature>
<evidence type="ECO:0000256" key="2">
    <source>
        <dbReference type="ARBA" id="ARBA00012438"/>
    </source>
</evidence>
<keyword evidence="6" id="KW-0418">Kinase</keyword>
<dbReference type="OrthoDB" id="1523170at2"/>
<dbReference type="SUPFAM" id="SSF55874">
    <property type="entry name" value="ATPase domain of HSP90 chaperone/DNA topoisomerase II/histidine kinase"/>
    <property type="match status" value="1"/>
</dbReference>